<dbReference type="InterPro" id="IPR019734">
    <property type="entry name" value="TPR_rpt"/>
</dbReference>
<organism evidence="8 9">
    <name type="scientific">Candidatus Aquicultor primus</name>
    <dbReference type="NCBI Taxonomy" id="1797195"/>
    <lineage>
        <taxon>Bacteria</taxon>
        <taxon>Bacillati</taxon>
        <taxon>Actinomycetota</taxon>
        <taxon>Candidatus Aquicultoria</taxon>
        <taxon>Candidatus Aquicultorales</taxon>
        <taxon>Candidatus Aquicultoraceae</taxon>
        <taxon>Candidatus Aquicultor</taxon>
    </lineage>
</organism>
<dbReference type="Pfam" id="PF13414">
    <property type="entry name" value="TPR_11"/>
    <property type="match status" value="1"/>
</dbReference>
<feature type="repeat" description="TPR" evidence="5">
    <location>
        <begin position="514"/>
        <end position="547"/>
    </location>
</feature>
<evidence type="ECO:0000256" key="2">
    <source>
        <dbReference type="ARBA" id="ARBA00022692"/>
    </source>
</evidence>
<feature type="transmembrane region" description="Helical" evidence="6">
    <location>
        <begin position="20"/>
        <end position="41"/>
    </location>
</feature>
<evidence type="ECO:0000259" key="7">
    <source>
        <dbReference type="Pfam" id="PF04932"/>
    </source>
</evidence>
<feature type="domain" description="O-antigen ligase-related" evidence="7">
    <location>
        <begin position="108"/>
        <end position="259"/>
    </location>
</feature>
<feature type="transmembrane region" description="Helical" evidence="6">
    <location>
        <begin position="307"/>
        <end position="326"/>
    </location>
</feature>
<feature type="transmembrane region" description="Helical" evidence="6">
    <location>
        <begin position="75"/>
        <end position="95"/>
    </location>
</feature>
<dbReference type="Pfam" id="PF04932">
    <property type="entry name" value="Wzy_C"/>
    <property type="match status" value="1"/>
</dbReference>
<comment type="caution">
    <text evidence="8">The sequence shown here is derived from an EMBL/GenBank/DDBJ whole genome shotgun (WGS) entry which is preliminary data.</text>
</comment>
<evidence type="ECO:0000313" key="8">
    <source>
        <dbReference type="EMBL" id="OFW33516.1"/>
    </source>
</evidence>
<feature type="transmembrane region" description="Helical" evidence="6">
    <location>
        <begin position="338"/>
        <end position="358"/>
    </location>
</feature>
<feature type="transmembrane region" description="Helical" evidence="6">
    <location>
        <begin position="104"/>
        <end position="119"/>
    </location>
</feature>
<dbReference type="PANTHER" id="PTHR37422">
    <property type="entry name" value="TEICHURONIC ACID BIOSYNTHESIS PROTEIN TUAE"/>
    <property type="match status" value="1"/>
</dbReference>
<dbReference type="SMART" id="SM00028">
    <property type="entry name" value="TPR"/>
    <property type="match status" value="4"/>
</dbReference>
<dbReference type="PANTHER" id="PTHR37422:SF13">
    <property type="entry name" value="LIPOPOLYSACCHARIDE BIOSYNTHESIS PROTEIN PA4999-RELATED"/>
    <property type="match status" value="1"/>
</dbReference>
<evidence type="ECO:0000256" key="6">
    <source>
        <dbReference type="SAM" id="Phobius"/>
    </source>
</evidence>
<dbReference type="AlphaFoldDB" id="A0A1F2UQV2"/>
<name>A0A1F2UQV2_9ACTN</name>
<evidence type="ECO:0000256" key="1">
    <source>
        <dbReference type="ARBA" id="ARBA00004141"/>
    </source>
</evidence>
<accession>A0A1F2UQV2</accession>
<evidence type="ECO:0000256" key="5">
    <source>
        <dbReference type="PROSITE-ProRule" id="PRU00339"/>
    </source>
</evidence>
<gene>
    <name evidence="8" type="ORF">A2074_04980</name>
</gene>
<proteinExistence type="predicted"/>
<dbReference type="EMBL" id="MELI01000065">
    <property type="protein sequence ID" value="OFW33516.1"/>
    <property type="molecule type" value="Genomic_DNA"/>
</dbReference>
<keyword evidence="4 6" id="KW-0472">Membrane</keyword>
<dbReference type="SUPFAM" id="SSF48452">
    <property type="entry name" value="TPR-like"/>
    <property type="match status" value="1"/>
</dbReference>
<keyword evidence="3 6" id="KW-1133">Transmembrane helix</keyword>
<dbReference type="GO" id="GO:0016020">
    <property type="term" value="C:membrane"/>
    <property type="evidence" value="ECO:0007669"/>
    <property type="project" value="UniProtKB-SubCell"/>
</dbReference>
<comment type="subcellular location">
    <subcellularLocation>
        <location evidence="1">Membrane</location>
        <topology evidence="1">Multi-pass membrane protein</topology>
    </subcellularLocation>
</comment>
<evidence type="ECO:0000256" key="3">
    <source>
        <dbReference type="ARBA" id="ARBA00022989"/>
    </source>
</evidence>
<keyword evidence="5" id="KW-0802">TPR repeat</keyword>
<feature type="transmembrane region" description="Helical" evidence="6">
    <location>
        <begin position="243"/>
        <end position="270"/>
    </location>
</feature>
<reference evidence="8 9" key="1">
    <citation type="journal article" date="2016" name="Nat. Commun.">
        <title>Thousands of microbial genomes shed light on interconnected biogeochemical processes in an aquifer system.</title>
        <authorList>
            <person name="Anantharaman K."/>
            <person name="Brown C.T."/>
            <person name="Hug L.A."/>
            <person name="Sharon I."/>
            <person name="Castelle C.J."/>
            <person name="Probst A.J."/>
            <person name="Thomas B.C."/>
            <person name="Singh A."/>
            <person name="Wilkins M.J."/>
            <person name="Karaoz U."/>
            <person name="Brodie E.L."/>
            <person name="Williams K.H."/>
            <person name="Hubbard S.S."/>
            <person name="Banfield J.F."/>
        </authorList>
    </citation>
    <scope>NUCLEOTIDE SEQUENCE [LARGE SCALE GENOMIC DNA]</scope>
</reference>
<evidence type="ECO:0000313" key="9">
    <source>
        <dbReference type="Proteomes" id="UP000178086"/>
    </source>
</evidence>
<dbReference type="InterPro" id="IPR051533">
    <property type="entry name" value="WaaL-like"/>
</dbReference>
<protein>
    <recommendedName>
        <fullName evidence="7">O-antigen ligase-related domain-containing protein</fullName>
    </recommendedName>
</protein>
<dbReference type="InterPro" id="IPR011990">
    <property type="entry name" value="TPR-like_helical_dom_sf"/>
</dbReference>
<feature type="transmembrane region" description="Helical" evidence="6">
    <location>
        <begin position="150"/>
        <end position="169"/>
    </location>
</feature>
<dbReference type="Proteomes" id="UP000178086">
    <property type="component" value="Unassembled WGS sequence"/>
</dbReference>
<feature type="transmembrane region" description="Helical" evidence="6">
    <location>
        <begin position="282"/>
        <end position="301"/>
    </location>
</feature>
<dbReference type="Gene3D" id="1.25.40.10">
    <property type="entry name" value="Tetratricopeptide repeat domain"/>
    <property type="match status" value="2"/>
</dbReference>
<feature type="repeat" description="TPR" evidence="5">
    <location>
        <begin position="480"/>
        <end position="513"/>
    </location>
</feature>
<keyword evidence="2 6" id="KW-0812">Transmembrane</keyword>
<dbReference type="PROSITE" id="PS50005">
    <property type="entry name" value="TPR"/>
    <property type="match status" value="2"/>
</dbReference>
<dbReference type="InterPro" id="IPR007016">
    <property type="entry name" value="O-antigen_ligase-rel_domated"/>
</dbReference>
<evidence type="ECO:0000256" key="4">
    <source>
        <dbReference type="ARBA" id="ARBA00023136"/>
    </source>
</evidence>
<sequence>MILFAAAYGIAKDRTKHRPVTLAIIGSAVVVSLTALVEYFWTNPYLLFANVYCAAGFGEPNRFEGARSMASFGNATFLAAYLGMVLPFIVSSLFASERRTAPKPLLYAALFLVATSLMFTFGRGAWLGAAAGIALTGALQWKQLWASRRIIAIALFVVIAGVAIVQFSAGSYTVSGRLASILSIEGSTLTRVQMWESSLPLVAERPFLGAGPDTFKYVFGKYKPEGWVEHMSDPLVDKAHNELLQSAVTTGLAGLAAYLWVLVAFAWAGIVRIRKLEEDSGAWLAAGAMGAALSFAIHLQFNFSHFSVSPFFWIAAGLAAGVFEANAPRKAFMLNISAPAQAAALSLLAIVGLSLAILSTSPLIADVQFAKGRELQAEHKPAEALARFESAIDINHFEPTYHLSLGETLLQLGTGKNDDRYITQGLAAFEQARRLNPSDEQVYFRAGAALLEAGRNGRHPLLRQVIAQHERGLALNPVMVDAYIDIGVAHAYLNEVDEAIGAWQDALQIAPASDRAYFNLGWAYEQKGDTGRAKEAYLKAYQSNSKMTEAKDAYDRL</sequence>